<dbReference type="Proteomes" id="UP001595583">
    <property type="component" value="Unassembled WGS sequence"/>
</dbReference>
<proteinExistence type="predicted"/>
<evidence type="ECO:0000256" key="6">
    <source>
        <dbReference type="SAM" id="Phobius"/>
    </source>
</evidence>
<evidence type="ECO:0000256" key="4">
    <source>
        <dbReference type="ARBA" id="ARBA00022989"/>
    </source>
</evidence>
<feature type="transmembrane region" description="Helical" evidence="6">
    <location>
        <begin position="69"/>
        <end position="92"/>
    </location>
</feature>
<dbReference type="CDD" id="cd06582">
    <property type="entry name" value="TM_PBP1_LivH_like"/>
    <property type="match status" value="1"/>
</dbReference>
<feature type="transmembrane region" description="Helical" evidence="6">
    <location>
        <begin position="371"/>
        <end position="389"/>
    </location>
</feature>
<feature type="transmembrane region" description="Helical" evidence="6">
    <location>
        <begin position="634"/>
        <end position="653"/>
    </location>
</feature>
<keyword evidence="3 6" id="KW-0812">Transmembrane</keyword>
<evidence type="ECO:0000256" key="3">
    <source>
        <dbReference type="ARBA" id="ARBA00022692"/>
    </source>
</evidence>
<comment type="subcellular location">
    <subcellularLocation>
        <location evidence="1">Cell membrane</location>
        <topology evidence="1">Multi-pass membrane protein</topology>
    </subcellularLocation>
</comment>
<dbReference type="CDD" id="cd06581">
    <property type="entry name" value="TM_PBP1_LivM_like"/>
    <property type="match status" value="1"/>
</dbReference>
<feature type="transmembrane region" description="Helical" evidence="6">
    <location>
        <begin position="554"/>
        <end position="574"/>
    </location>
</feature>
<dbReference type="Pfam" id="PF02653">
    <property type="entry name" value="BPD_transp_2"/>
    <property type="match status" value="2"/>
</dbReference>
<feature type="transmembrane region" description="Helical" evidence="6">
    <location>
        <begin position="277"/>
        <end position="294"/>
    </location>
</feature>
<dbReference type="InterPro" id="IPR001851">
    <property type="entry name" value="ABC_transp_permease"/>
</dbReference>
<feature type="transmembrane region" description="Helical" evidence="6">
    <location>
        <begin position="202"/>
        <end position="228"/>
    </location>
</feature>
<dbReference type="InterPro" id="IPR043428">
    <property type="entry name" value="LivM-like"/>
</dbReference>
<comment type="caution">
    <text evidence="7">The sequence shown here is derived from an EMBL/GenBank/DDBJ whole genome shotgun (WGS) entry which is preliminary data.</text>
</comment>
<feature type="transmembrane region" description="Helical" evidence="6">
    <location>
        <begin position="12"/>
        <end position="35"/>
    </location>
</feature>
<dbReference type="PANTHER" id="PTHR30482">
    <property type="entry name" value="HIGH-AFFINITY BRANCHED-CHAIN AMINO ACID TRANSPORT SYSTEM PERMEASE"/>
    <property type="match status" value="1"/>
</dbReference>
<gene>
    <name evidence="7" type="ORF">ACFOHJ_04950</name>
</gene>
<evidence type="ECO:0000256" key="5">
    <source>
        <dbReference type="ARBA" id="ARBA00023136"/>
    </source>
</evidence>
<feature type="transmembrane region" description="Helical" evidence="6">
    <location>
        <begin position="345"/>
        <end position="364"/>
    </location>
</feature>
<reference evidence="8" key="1">
    <citation type="journal article" date="2019" name="Int. J. Syst. Evol. Microbiol.">
        <title>The Global Catalogue of Microorganisms (GCM) 10K type strain sequencing project: providing services to taxonomists for standard genome sequencing and annotation.</title>
        <authorList>
            <consortium name="The Broad Institute Genomics Platform"/>
            <consortium name="The Broad Institute Genome Sequencing Center for Infectious Disease"/>
            <person name="Wu L."/>
            <person name="Ma J."/>
        </authorList>
    </citation>
    <scope>NUCLEOTIDE SEQUENCE [LARGE SCALE GENOMIC DNA]</scope>
    <source>
        <strain evidence="8">KCTC 52165</strain>
    </source>
</reference>
<dbReference type="PANTHER" id="PTHR30482:SF10">
    <property type="entry name" value="HIGH-AFFINITY BRANCHED-CHAIN AMINO ACID TRANSPORT PROTEIN BRAE"/>
    <property type="match status" value="1"/>
</dbReference>
<evidence type="ECO:0000313" key="8">
    <source>
        <dbReference type="Proteomes" id="UP001595583"/>
    </source>
</evidence>
<keyword evidence="8" id="KW-1185">Reference proteome</keyword>
<accession>A0ABV7K7N7</accession>
<keyword evidence="4 6" id="KW-1133">Transmembrane helix</keyword>
<feature type="transmembrane region" description="Helical" evidence="6">
    <location>
        <begin position="104"/>
        <end position="125"/>
    </location>
</feature>
<organism evidence="7 8">
    <name type="scientific">Aquamicrobium soli</name>
    <dbReference type="NCBI Taxonomy" id="1811518"/>
    <lineage>
        <taxon>Bacteria</taxon>
        <taxon>Pseudomonadati</taxon>
        <taxon>Pseudomonadota</taxon>
        <taxon>Alphaproteobacteria</taxon>
        <taxon>Hyphomicrobiales</taxon>
        <taxon>Phyllobacteriaceae</taxon>
        <taxon>Aquamicrobium</taxon>
    </lineage>
</organism>
<keyword evidence="5 6" id="KW-0472">Membrane</keyword>
<feature type="transmembrane region" description="Helical" evidence="6">
    <location>
        <begin position="395"/>
        <end position="413"/>
    </location>
</feature>
<feature type="transmembrane region" description="Helical" evidence="6">
    <location>
        <begin position="505"/>
        <end position="524"/>
    </location>
</feature>
<feature type="transmembrane region" description="Helical" evidence="6">
    <location>
        <begin position="240"/>
        <end position="265"/>
    </location>
</feature>
<name>A0ABV7K7N7_9HYPH</name>
<dbReference type="RefSeq" id="WP_378219111.1">
    <property type="nucleotide sequence ID" value="NZ_JBHRTK010000004.1"/>
</dbReference>
<dbReference type="EMBL" id="JBHRTK010000004">
    <property type="protein sequence ID" value="MFC3205552.1"/>
    <property type="molecule type" value="Genomic_DNA"/>
</dbReference>
<keyword evidence="2" id="KW-1003">Cell membrane</keyword>
<sequence>MIFFGQLLANGLMLGAIYALAAVAYTLVYGVVRLINFAFGELFMFGAFLTITLMLPSARLFGFDVPMPALSVFLAAPIAIVCVVLMGVAIERIAYRPLRTAPRLAPLITAIAVSVLLQSLAQTIWGPEELGLPESAVGADTPIVLFGGVYVSLVELIVVAVAVVTMIGLTLLVYQTRFGRAMRATASDTDASYIVGIPVNRVIALTFAIGSGLAALAGILYCLAYGFAHPTMGFLPGLKALIAAVLGGIGSIPGAALGGVLLALVETFGAGYLPSGSAYKDAIGFAILVLLLFFRPQGILGRPELNETSDGSLMGGRQGGKVTAFVDRLAAIADRVLPSPTHRNALLLVAAVAVMFLPISDYWLRVVIVALIYGMLASGLNIVVGFAGLLDLGYVAFWSVGAYFSSILFVLVLKNSYGIDPATAWWLFYVNLVAGGLLAGLFGAFVGYPTLRLRGDYLAIMTLGFGEMIRIVTTNWVGLTRGPMGIRGIPNPSLFGFSLDRPRSLGLLAIALCALILVIASRLVRSYVGRAWVAIRDNETAAEAMAIDTRRYKLLAYSTGGLIGGMTGVFFAHFQQYISPFNFTLFDNILLLMLIVLGGLGTFVGPFVGAFIWVTFLQVAQEWPIVQAFPESRYAMLGLILIGLMLYRPQGIAARARPSLVMA</sequence>
<feature type="transmembrane region" description="Helical" evidence="6">
    <location>
        <begin position="42"/>
        <end position="63"/>
    </location>
</feature>
<feature type="transmembrane region" description="Helical" evidence="6">
    <location>
        <begin position="145"/>
        <end position="174"/>
    </location>
</feature>
<evidence type="ECO:0000313" key="7">
    <source>
        <dbReference type="EMBL" id="MFC3205552.1"/>
    </source>
</evidence>
<protein>
    <submittedName>
        <fullName evidence="7">ABC transporter permease</fullName>
    </submittedName>
</protein>
<feature type="transmembrane region" description="Helical" evidence="6">
    <location>
        <begin position="589"/>
        <end position="614"/>
    </location>
</feature>
<evidence type="ECO:0000256" key="2">
    <source>
        <dbReference type="ARBA" id="ARBA00022475"/>
    </source>
</evidence>
<feature type="transmembrane region" description="Helical" evidence="6">
    <location>
        <begin position="425"/>
        <end position="448"/>
    </location>
</feature>
<evidence type="ECO:0000256" key="1">
    <source>
        <dbReference type="ARBA" id="ARBA00004651"/>
    </source>
</evidence>